<comment type="caution">
    <text evidence="1">The sequence shown here is derived from an EMBL/GenBank/DDBJ whole genome shotgun (WGS) entry which is preliminary data.</text>
</comment>
<name>A0AAE0NSG6_9PEZI</name>
<evidence type="ECO:0008006" key="3">
    <source>
        <dbReference type="Google" id="ProtNLM"/>
    </source>
</evidence>
<evidence type="ECO:0000313" key="1">
    <source>
        <dbReference type="EMBL" id="KAK3386852.1"/>
    </source>
</evidence>
<gene>
    <name evidence="1" type="ORF">B0H63DRAFT_447753</name>
</gene>
<dbReference type="Proteomes" id="UP001285441">
    <property type="component" value="Unassembled WGS sequence"/>
</dbReference>
<protein>
    <recommendedName>
        <fullName evidence="3">Fungal N-terminal domain-containing protein</fullName>
    </recommendedName>
</protein>
<organism evidence="1 2">
    <name type="scientific">Podospora didyma</name>
    <dbReference type="NCBI Taxonomy" id="330526"/>
    <lineage>
        <taxon>Eukaryota</taxon>
        <taxon>Fungi</taxon>
        <taxon>Dikarya</taxon>
        <taxon>Ascomycota</taxon>
        <taxon>Pezizomycotina</taxon>
        <taxon>Sordariomycetes</taxon>
        <taxon>Sordariomycetidae</taxon>
        <taxon>Sordariales</taxon>
        <taxon>Podosporaceae</taxon>
        <taxon>Podospora</taxon>
    </lineage>
</organism>
<accession>A0AAE0NSG6</accession>
<dbReference type="AlphaFoldDB" id="A0AAE0NSG6"/>
<proteinExistence type="predicted"/>
<reference evidence="1" key="2">
    <citation type="submission" date="2023-06" db="EMBL/GenBank/DDBJ databases">
        <authorList>
            <consortium name="Lawrence Berkeley National Laboratory"/>
            <person name="Haridas S."/>
            <person name="Hensen N."/>
            <person name="Bonometti L."/>
            <person name="Westerberg I."/>
            <person name="Brannstrom I.O."/>
            <person name="Guillou S."/>
            <person name="Cros-Aarteil S."/>
            <person name="Calhoun S."/>
            <person name="Kuo A."/>
            <person name="Mondo S."/>
            <person name="Pangilinan J."/>
            <person name="Riley R."/>
            <person name="LaButti K."/>
            <person name="Andreopoulos B."/>
            <person name="Lipzen A."/>
            <person name="Chen C."/>
            <person name="Yanf M."/>
            <person name="Daum C."/>
            <person name="Ng V."/>
            <person name="Clum A."/>
            <person name="Steindorff A."/>
            <person name="Ohm R."/>
            <person name="Martin F."/>
            <person name="Silar P."/>
            <person name="Natvig D."/>
            <person name="Lalanne C."/>
            <person name="Gautier V."/>
            <person name="Ament-velasquez S.L."/>
            <person name="Kruys A."/>
            <person name="Hutchinson M.I."/>
            <person name="Powell A.J."/>
            <person name="Barry K."/>
            <person name="Miller A.N."/>
            <person name="Grigoriev I.V."/>
            <person name="Debuchy R."/>
            <person name="Gladieux P."/>
            <person name="Thoren M.H."/>
            <person name="Johannesson H."/>
        </authorList>
    </citation>
    <scope>NUCLEOTIDE SEQUENCE</scope>
    <source>
        <strain evidence="1">CBS 232.78</strain>
    </source>
</reference>
<keyword evidence="2" id="KW-1185">Reference proteome</keyword>
<sequence>MTSPVSISEAFLLCKLAFKLGRTFTSGRRSAPAELREVENQLYSLSAALLSLDSTRIAASSQLGNAALASELEGGEQGSTILAKMLENCGETLAHLGKILEQYAAMKKPTEADETSFPKRWSRRLVRDFKNINVVLGVVNNEHIGRVEDTLATVIPLLKEIQEYVAHNQHVTTAAIAAQSQAVAALQSKEAPFELRMMLNGSTTKIICPRAMLDPNWSKSSRQSQPRNPELTGRLFTCGCPRSQESPLPPHATRLSSLAYLIDFEELFIQHLATNRARSWLRQATGTTLAFVTTNHDGRQEALVLRTFLSRHQPLKSFLSQTDEKPALVPKDFAHIVIHYRGEMGHDEDIVKTTVRSAETFKTKTTQMCIDLSLIAMRLPRENKVIVLKLQAGGIHTEEIAMAEADITDYHQSRWSYHYEPEAYENQMSSLESLTCYRQTDTSEKVSSDIANDGSSQATFRSRTWVAQMLESGRTQIKEYPNGFNHLILSDVRTNKLFEGWVRSRPLAALPLIEDNKHRVCRHKL</sequence>
<dbReference type="EMBL" id="JAULSW010000003">
    <property type="protein sequence ID" value="KAK3386852.1"/>
    <property type="molecule type" value="Genomic_DNA"/>
</dbReference>
<reference evidence="1" key="1">
    <citation type="journal article" date="2023" name="Mol. Phylogenet. Evol.">
        <title>Genome-scale phylogeny and comparative genomics of the fungal order Sordariales.</title>
        <authorList>
            <person name="Hensen N."/>
            <person name="Bonometti L."/>
            <person name="Westerberg I."/>
            <person name="Brannstrom I.O."/>
            <person name="Guillou S."/>
            <person name="Cros-Aarteil S."/>
            <person name="Calhoun S."/>
            <person name="Haridas S."/>
            <person name="Kuo A."/>
            <person name="Mondo S."/>
            <person name="Pangilinan J."/>
            <person name="Riley R."/>
            <person name="LaButti K."/>
            <person name="Andreopoulos B."/>
            <person name="Lipzen A."/>
            <person name="Chen C."/>
            <person name="Yan M."/>
            <person name="Daum C."/>
            <person name="Ng V."/>
            <person name="Clum A."/>
            <person name="Steindorff A."/>
            <person name="Ohm R.A."/>
            <person name="Martin F."/>
            <person name="Silar P."/>
            <person name="Natvig D.O."/>
            <person name="Lalanne C."/>
            <person name="Gautier V."/>
            <person name="Ament-Velasquez S.L."/>
            <person name="Kruys A."/>
            <person name="Hutchinson M.I."/>
            <person name="Powell A.J."/>
            <person name="Barry K."/>
            <person name="Miller A.N."/>
            <person name="Grigoriev I.V."/>
            <person name="Debuchy R."/>
            <person name="Gladieux P."/>
            <person name="Hiltunen Thoren M."/>
            <person name="Johannesson H."/>
        </authorList>
    </citation>
    <scope>NUCLEOTIDE SEQUENCE</scope>
    <source>
        <strain evidence="1">CBS 232.78</strain>
    </source>
</reference>
<evidence type="ECO:0000313" key="2">
    <source>
        <dbReference type="Proteomes" id="UP001285441"/>
    </source>
</evidence>